<dbReference type="EMBL" id="ANJA01004336">
    <property type="protein sequence ID" value="ETO59153.1"/>
    <property type="molecule type" value="Genomic_DNA"/>
</dbReference>
<dbReference type="AlphaFoldDB" id="A0A080YXP2"/>
<dbReference type="OrthoDB" id="125227at2759"/>
<feature type="region of interest" description="Disordered" evidence="1">
    <location>
        <begin position="1"/>
        <end position="29"/>
    </location>
</feature>
<dbReference type="PANTHER" id="PTHR37069">
    <property type="entry name" value="DDE_TNP_1_7 DOMAIN-CONTAINING PROTEIN"/>
    <property type="match status" value="1"/>
</dbReference>
<dbReference type="PANTHER" id="PTHR37069:SF2">
    <property type="entry name" value="PIGGYBAC TRANSPOSABLE ELEMENT-DERIVED PROTEIN DOMAIN-CONTAINING PROTEIN"/>
    <property type="match status" value="1"/>
</dbReference>
<comment type="caution">
    <text evidence="2">The sequence shown here is derived from an EMBL/GenBank/DDBJ whole genome shotgun (WGS) entry which is preliminary data.</text>
</comment>
<evidence type="ECO:0000313" key="3">
    <source>
        <dbReference type="Proteomes" id="UP000028582"/>
    </source>
</evidence>
<sequence>MDGAKRRRDGALPNNSSKRRRVTRSSADDAHVSRAGWNVRFNDVWTALLKQGWTSKRPRGRSLDPRYQYIRPGGNQNGEEGKDFFLGEAAVLDHVMGGAGVDVDDGVNSVPVEGTAVGADENLSGGRAGPTGDGIVDSGVVNGEGGVGDTAHGDRAGTVRGRSDTVLVGRIEAVCGGEDVSGSSAIAASVGGHNKAGEGGRGYRYDLTVEMRVVVARDQQADSVMVVVGAVVEMLPKVDTSRTVVAVSICCT</sequence>
<reference evidence="2 3" key="1">
    <citation type="submission" date="2013-11" db="EMBL/GenBank/DDBJ databases">
        <title>The Genome Sequence of Phytophthora parasitica P1976.</title>
        <authorList>
            <consortium name="The Broad Institute Genomics Platform"/>
            <person name="Russ C."/>
            <person name="Tyler B."/>
            <person name="Panabieres F."/>
            <person name="Shan W."/>
            <person name="Tripathy S."/>
            <person name="Grunwald N."/>
            <person name="Machado M."/>
            <person name="Johnson C.S."/>
            <person name="Walker B."/>
            <person name="Young S."/>
            <person name="Zeng Q."/>
            <person name="Gargeya S."/>
            <person name="Fitzgerald M."/>
            <person name="Haas B."/>
            <person name="Abouelleil A."/>
            <person name="Allen A.W."/>
            <person name="Alvarado L."/>
            <person name="Arachchi H.M."/>
            <person name="Berlin A.M."/>
            <person name="Chapman S.B."/>
            <person name="Gainer-Dewar J."/>
            <person name="Goldberg J."/>
            <person name="Griggs A."/>
            <person name="Gujja S."/>
            <person name="Hansen M."/>
            <person name="Howarth C."/>
            <person name="Imamovic A."/>
            <person name="Ireland A."/>
            <person name="Larimer J."/>
            <person name="McCowan C."/>
            <person name="Murphy C."/>
            <person name="Pearson M."/>
            <person name="Poon T.W."/>
            <person name="Priest M."/>
            <person name="Roberts A."/>
            <person name="Saif S."/>
            <person name="Shea T."/>
            <person name="Sisk P."/>
            <person name="Sykes S."/>
            <person name="Wortman J."/>
            <person name="Nusbaum C."/>
            <person name="Birren B."/>
        </authorList>
    </citation>
    <scope>NUCLEOTIDE SEQUENCE [LARGE SCALE GENOMIC DNA]</scope>
    <source>
        <strain evidence="2 3">P1976</strain>
    </source>
</reference>
<evidence type="ECO:0000313" key="2">
    <source>
        <dbReference type="EMBL" id="ETO59153.1"/>
    </source>
</evidence>
<dbReference type="Proteomes" id="UP000028582">
    <property type="component" value="Unassembled WGS sequence"/>
</dbReference>
<organism evidence="2 3">
    <name type="scientific">Phytophthora nicotianae P1976</name>
    <dbReference type="NCBI Taxonomy" id="1317066"/>
    <lineage>
        <taxon>Eukaryota</taxon>
        <taxon>Sar</taxon>
        <taxon>Stramenopiles</taxon>
        <taxon>Oomycota</taxon>
        <taxon>Peronosporomycetes</taxon>
        <taxon>Peronosporales</taxon>
        <taxon>Peronosporaceae</taxon>
        <taxon>Phytophthora</taxon>
    </lineage>
</organism>
<accession>A0A080YXP2</accession>
<feature type="region of interest" description="Disordered" evidence="1">
    <location>
        <begin position="55"/>
        <end position="80"/>
    </location>
</feature>
<gene>
    <name evidence="2" type="ORF">F444_22472</name>
</gene>
<name>A0A080YXP2_PHYNI</name>
<feature type="non-terminal residue" evidence="2">
    <location>
        <position position="252"/>
    </location>
</feature>
<evidence type="ECO:0000256" key="1">
    <source>
        <dbReference type="SAM" id="MobiDB-lite"/>
    </source>
</evidence>
<proteinExistence type="predicted"/>
<protein>
    <submittedName>
        <fullName evidence="2">Uncharacterized protein</fullName>
    </submittedName>
</protein>